<name>A0A9P7EZJ0_9AGAM</name>
<dbReference type="RefSeq" id="XP_041288648.1">
    <property type="nucleotide sequence ID" value="XM_041431722.1"/>
</dbReference>
<protein>
    <submittedName>
        <fullName evidence="1">Uncharacterized protein</fullName>
    </submittedName>
</protein>
<evidence type="ECO:0000313" key="1">
    <source>
        <dbReference type="EMBL" id="KAG2097749.1"/>
    </source>
</evidence>
<dbReference type="OrthoDB" id="2637363at2759"/>
<dbReference type="EMBL" id="JABBWM010000064">
    <property type="protein sequence ID" value="KAG2097749.1"/>
    <property type="molecule type" value="Genomic_DNA"/>
</dbReference>
<accession>A0A9P7EZJ0</accession>
<proteinExistence type="predicted"/>
<keyword evidence="2" id="KW-1185">Reference proteome</keyword>
<dbReference type="GeneID" id="64693981"/>
<dbReference type="Proteomes" id="UP000823399">
    <property type="component" value="Unassembled WGS sequence"/>
</dbReference>
<organism evidence="1 2">
    <name type="scientific">Suillus discolor</name>
    <dbReference type="NCBI Taxonomy" id="1912936"/>
    <lineage>
        <taxon>Eukaryota</taxon>
        <taxon>Fungi</taxon>
        <taxon>Dikarya</taxon>
        <taxon>Basidiomycota</taxon>
        <taxon>Agaricomycotina</taxon>
        <taxon>Agaricomycetes</taxon>
        <taxon>Agaricomycetidae</taxon>
        <taxon>Boletales</taxon>
        <taxon>Suillineae</taxon>
        <taxon>Suillaceae</taxon>
        <taxon>Suillus</taxon>
    </lineage>
</organism>
<evidence type="ECO:0000313" key="2">
    <source>
        <dbReference type="Proteomes" id="UP000823399"/>
    </source>
</evidence>
<sequence>MEDLPENNHAPSSSFSALALQLQQDVDNDDNEKYTSGLGQIVEVEDVISGPSESSRGCQIHCFFGQKRMFCIRDMFNWSVEVGWDEFWFQGVKNIESEALFYELMSQLHHCRRCRLE</sequence>
<comment type="caution">
    <text evidence="1">The sequence shown here is derived from an EMBL/GenBank/DDBJ whole genome shotgun (WGS) entry which is preliminary data.</text>
</comment>
<dbReference type="AlphaFoldDB" id="A0A9P7EZJ0"/>
<reference evidence="1" key="1">
    <citation type="journal article" date="2020" name="New Phytol.">
        <title>Comparative genomics reveals dynamic genome evolution in host specialist ectomycorrhizal fungi.</title>
        <authorList>
            <person name="Lofgren L.A."/>
            <person name="Nguyen N.H."/>
            <person name="Vilgalys R."/>
            <person name="Ruytinx J."/>
            <person name="Liao H.L."/>
            <person name="Branco S."/>
            <person name="Kuo A."/>
            <person name="LaButti K."/>
            <person name="Lipzen A."/>
            <person name="Andreopoulos W."/>
            <person name="Pangilinan J."/>
            <person name="Riley R."/>
            <person name="Hundley H."/>
            <person name="Na H."/>
            <person name="Barry K."/>
            <person name="Grigoriev I.V."/>
            <person name="Stajich J.E."/>
            <person name="Kennedy P.G."/>
        </authorList>
    </citation>
    <scope>NUCLEOTIDE SEQUENCE</scope>
    <source>
        <strain evidence="1">FC423</strain>
    </source>
</reference>
<gene>
    <name evidence="1" type="ORF">F5147DRAFT_583379</name>
</gene>